<name>A0A0F9ZU23_9BACT</name>
<reference evidence="3 4" key="1">
    <citation type="journal article" date="2015" name="Nature">
        <title>rRNA introns, odd ribosomes, and small enigmatic genomes across a large radiation of phyla.</title>
        <authorList>
            <person name="Brown C.T."/>
            <person name="Hug L.A."/>
            <person name="Thomas B.C."/>
            <person name="Sharon I."/>
            <person name="Castelle C.J."/>
            <person name="Singh A."/>
            <person name="Wilkins M.J."/>
            <person name="Williams K.H."/>
            <person name="Banfield J.F."/>
        </authorList>
    </citation>
    <scope>NUCLEOTIDE SEQUENCE [LARGE SCALE GENOMIC DNA]</scope>
</reference>
<dbReference type="Proteomes" id="UP000033995">
    <property type="component" value="Unassembled WGS sequence"/>
</dbReference>
<dbReference type="CDD" id="cd00093">
    <property type="entry name" value="HTH_XRE"/>
    <property type="match status" value="1"/>
</dbReference>
<evidence type="ECO:0000256" key="1">
    <source>
        <dbReference type="ARBA" id="ARBA00023125"/>
    </source>
</evidence>
<proteinExistence type="predicted"/>
<sequence>MSNKQKLYSLDDHFKELMNDHEFVAEWKKSEPEYLLAKQIIEKRIKKNISQRTLANRLRTSQAAISRIETMSGNPSLSFLKRIAEVFNTKLILKFE</sequence>
<dbReference type="SUPFAM" id="SSF47413">
    <property type="entry name" value="lambda repressor-like DNA-binding domains"/>
    <property type="match status" value="1"/>
</dbReference>
<evidence type="ECO:0000259" key="2">
    <source>
        <dbReference type="PROSITE" id="PS50943"/>
    </source>
</evidence>
<dbReference type="InterPro" id="IPR010982">
    <property type="entry name" value="Lambda_DNA-bd_dom_sf"/>
</dbReference>
<dbReference type="SMART" id="SM00530">
    <property type="entry name" value="HTH_XRE"/>
    <property type="match status" value="1"/>
</dbReference>
<dbReference type="PROSITE" id="PS50943">
    <property type="entry name" value="HTH_CROC1"/>
    <property type="match status" value="1"/>
</dbReference>
<dbReference type="PANTHER" id="PTHR46558:SF4">
    <property type="entry name" value="DNA-BIDING PHAGE PROTEIN"/>
    <property type="match status" value="1"/>
</dbReference>
<dbReference type="EMBL" id="LBOZ01000003">
    <property type="protein sequence ID" value="KKP47754.1"/>
    <property type="molecule type" value="Genomic_DNA"/>
</dbReference>
<evidence type="ECO:0000313" key="4">
    <source>
        <dbReference type="Proteomes" id="UP000033995"/>
    </source>
</evidence>
<feature type="domain" description="HTH cro/C1-type" evidence="2">
    <location>
        <begin position="40"/>
        <end position="94"/>
    </location>
</feature>
<accession>A0A0F9ZU23</accession>
<dbReference type="GO" id="GO:0003677">
    <property type="term" value="F:DNA binding"/>
    <property type="evidence" value="ECO:0007669"/>
    <property type="project" value="UniProtKB-KW"/>
</dbReference>
<gene>
    <name evidence="3" type="ORF">UR38_C0003G0159</name>
</gene>
<dbReference type="Pfam" id="PF01381">
    <property type="entry name" value="HTH_3"/>
    <property type="match status" value="1"/>
</dbReference>
<dbReference type="PANTHER" id="PTHR46558">
    <property type="entry name" value="TRACRIPTIONAL REGULATORY PROTEIN-RELATED-RELATED"/>
    <property type="match status" value="1"/>
</dbReference>
<dbReference type="InterPro" id="IPR001387">
    <property type="entry name" value="Cro/C1-type_HTH"/>
</dbReference>
<protein>
    <submittedName>
        <fullName evidence="3">Helix-turn-helix domain protein</fullName>
    </submittedName>
</protein>
<dbReference type="AlphaFoldDB" id="A0A0F9ZU23"/>
<comment type="caution">
    <text evidence="3">The sequence shown here is derived from an EMBL/GenBank/DDBJ whole genome shotgun (WGS) entry which is preliminary data.</text>
</comment>
<dbReference type="Gene3D" id="1.10.260.40">
    <property type="entry name" value="lambda repressor-like DNA-binding domains"/>
    <property type="match status" value="1"/>
</dbReference>
<keyword evidence="1" id="KW-0238">DNA-binding</keyword>
<organism evidence="3 4">
    <name type="scientific">Candidatus Woesebacteria bacterium GW2011_GWA2_33_28</name>
    <dbReference type="NCBI Taxonomy" id="1618561"/>
    <lineage>
        <taxon>Bacteria</taxon>
        <taxon>Candidatus Woeseibacteriota</taxon>
    </lineage>
</organism>
<evidence type="ECO:0000313" key="3">
    <source>
        <dbReference type="EMBL" id="KKP47754.1"/>
    </source>
</evidence>